<proteinExistence type="predicted"/>
<feature type="compositionally biased region" description="Polar residues" evidence="1">
    <location>
        <begin position="69"/>
        <end position="85"/>
    </location>
</feature>
<evidence type="ECO:0000259" key="2">
    <source>
        <dbReference type="Pfam" id="PF05050"/>
    </source>
</evidence>
<name>A0A9N8HWX9_9STRA</name>
<dbReference type="Pfam" id="PF05050">
    <property type="entry name" value="Methyltransf_21"/>
    <property type="match status" value="1"/>
</dbReference>
<gene>
    <name evidence="3" type="ORF">SEMRO_2842_G338250.1</name>
</gene>
<evidence type="ECO:0000256" key="1">
    <source>
        <dbReference type="SAM" id="MobiDB-lite"/>
    </source>
</evidence>
<feature type="region of interest" description="Disordered" evidence="1">
    <location>
        <begin position="69"/>
        <end position="92"/>
    </location>
</feature>
<comment type="caution">
    <text evidence="3">The sequence shown here is derived from an EMBL/GenBank/DDBJ whole genome shotgun (WGS) entry which is preliminary data.</text>
</comment>
<feature type="domain" description="Methyltransferase FkbM" evidence="2">
    <location>
        <begin position="125"/>
        <end position="279"/>
    </location>
</feature>
<accession>A0A9N8HWX9</accession>
<dbReference type="Proteomes" id="UP001153069">
    <property type="component" value="Unassembled WGS sequence"/>
</dbReference>
<dbReference type="Gene3D" id="3.40.50.150">
    <property type="entry name" value="Vaccinia Virus protein VP39"/>
    <property type="match status" value="1"/>
</dbReference>
<evidence type="ECO:0000313" key="3">
    <source>
        <dbReference type="EMBL" id="CAB9530333.1"/>
    </source>
</evidence>
<dbReference type="InterPro" id="IPR006342">
    <property type="entry name" value="FkbM_mtfrase"/>
</dbReference>
<sequence length="322" mass="36237">MVRLMEKKRPREENPNNDNSSFFPRSLWFLGGLLAGALPNLFVSSACRQYGPEFLKLLQSADYIRTLSSENTTTSSPQTESTRTNMHTEKDSQKSVDDWVGSLLFPLNKHGKLDLHPSMPNLMIDIGARESDYLAWLHKDNTTSLIMVDPLPDSYIPLTMKVAEHAVLNIPKGQSWLNPQYKHQALIIRAAMGDTEGDTIKTAVLRLERILDLVPPHIDNLHLKVDAEGADLTVLKGAGDQIKKFGTVIIECAYSNVTRHEGDCHVHDAVKYMDQYGFEAHILGQGKNQANILFVPRQSTIVLPPLLRVHRLAMSGLYRRLY</sequence>
<organism evidence="3 4">
    <name type="scientific">Seminavis robusta</name>
    <dbReference type="NCBI Taxonomy" id="568900"/>
    <lineage>
        <taxon>Eukaryota</taxon>
        <taxon>Sar</taxon>
        <taxon>Stramenopiles</taxon>
        <taxon>Ochrophyta</taxon>
        <taxon>Bacillariophyta</taxon>
        <taxon>Bacillariophyceae</taxon>
        <taxon>Bacillariophycidae</taxon>
        <taxon>Naviculales</taxon>
        <taxon>Naviculaceae</taxon>
        <taxon>Seminavis</taxon>
    </lineage>
</organism>
<dbReference type="InterPro" id="IPR029063">
    <property type="entry name" value="SAM-dependent_MTases_sf"/>
</dbReference>
<protein>
    <recommendedName>
        <fullName evidence="2">Methyltransferase FkbM domain-containing protein</fullName>
    </recommendedName>
</protein>
<dbReference type="AlphaFoldDB" id="A0A9N8HWX9"/>
<dbReference type="SUPFAM" id="SSF53335">
    <property type="entry name" value="S-adenosyl-L-methionine-dependent methyltransferases"/>
    <property type="match status" value="1"/>
</dbReference>
<reference evidence="3" key="1">
    <citation type="submission" date="2020-06" db="EMBL/GenBank/DDBJ databases">
        <authorList>
            <consortium name="Plant Systems Biology data submission"/>
        </authorList>
    </citation>
    <scope>NUCLEOTIDE SEQUENCE</scope>
    <source>
        <strain evidence="3">D6</strain>
    </source>
</reference>
<dbReference type="EMBL" id="CAICTM010002840">
    <property type="protein sequence ID" value="CAB9530333.1"/>
    <property type="molecule type" value="Genomic_DNA"/>
</dbReference>
<evidence type="ECO:0000313" key="4">
    <source>
        <dbReference type="Proteomes" id="UP001153069"/>
    </source>
</evidence>
<keyword evidence="4" id="KW-1185">Reference proteome</keyword>
<dbReference type="OrthoDB" id="206318at2759"/>